<evidence type="ECO:0000259" key="3">
    <source>
        <dbReference type="Pfam" id="PF06401"/>
    </source>
</evidence>
<comment type="caution">
    <text evidence="4">The sequence shown here is derived from an EMBL/GenBank/DDBJ whole genome shotgun (WGS) entry which is preliminary data.</text>
</comment>
<name>A0A8S1HVY1_9PELO</name>
<dbReference type="PANTHER" id="PTHR16560">
    <property type="entry name" value="ALPHA-2-MACROGLOBULIN RECEPTOR-ASSOCIATED PROTEIN"/>
    <property type="match status" value="1"/>
</dbReference>
<reference evidence="4" key="1">
    <citation type="submission" date="2020-10" db="EMBL/GenBank/DDBJ databases">
        <authorList>
            <person name="Kikuchi T."/>
        </authorList>
    </citation>
    <scope>NUCLEOTIDE SEQUENCE</scope>
    <source>
        <strain evidence="4">NKZ352</strain>
    </source>
</reference>
<evidence type="ECO:0000256" key="2">
    <source>
        <dbReference type="SAM" id="SignalP"/>
    </source>
</evidence>
<dbReference type="Proteomes" id="UP000835052">
    <property type="component" value="Unassembled WGS sequence"/>
</dbReference>
<dbReference type="GO" id="GO:0008201">
    <property type="term" value="F:heparin binding"/>
    <property type="evidence" value="ECO:0007669"/>
    <property type="project" value="InterPro"/>
</dbReference>
<keyword evidence="2" id="KW-0732">Signal</keyword>
<feature type="domain" description="Alpha-2-macroglobulin RAP C-terminal" evidence="3">
    <location>
        <begin position="122"/>
        <end position="316"/>
    </location>
</feature>
<keyword evidence="5" id="KW-1185">Reference proteome</keyword>
<dbReference type="SUPFAM" id="SSF47045">
    <property type="entry name" value="RAP domain-like"/>
    <property type="match status" value="3"/>
</dbReference>
<evidence type="ECO:0000313" key="4">
    <source>
        <dbReference type="EMBL" id="CAD6199532.1"/>
    </source>
</evidence>
<evidence type="ECO:0000313" key="5">
    <source>
        <dbReference type="Proteomes" id="UP000835052"/>
    </source>
</evidence>
<sequence>MRVFLCIFALVLAVKAEKRFRSDKINYIYDKALQHVQDKQRLSKLESELSNYDGVYLDTKDLHGSGKVADLNKALGKLDKKLVTVLEKYGLEETVQSFKEKMKLKNAWEYKEENLELPSEKFADERLQKIWQQAMIGKFSDSEMLELHKELKEVERKMNIYHDSLNEFNKGPHENSVNADHDDHREKVKQLKKANKEMNDHLSEVHKRVTSEEYSPFREEKVKRLWKLAQANSNFTTHDLDILKEELLHFDNQLKKIDFHKKELGTMKEMREKEGKSSLQNIEGAELEARHEKLSRKIRKLEKYLETKSVFRDLELLFSLRPPLGNSLISLCYFHVSLTSMLKEKRRRQVRRLMFDRIVQFTRKRLASEDFPQFGSVDTKENCHQPIEKKMKTTPKQKVCAKCLAGDGGHITHILTDAT</sequence>
<proteinExistence type="predicted"/>
<feature type="signal peptide" evidence="2">
    <location>
        <begin position="1"/>
        <end position="16"/>
    </location>
</feature>
<protein>
    <recommendedName>
        <fullName evidence="3">Alpha-2-macroglobulin RAP C-terminal domain-containing protein</fullName>
    </recommendedName>
</protein>
<organism evidence="4 5">
    <name type="scientific">Caenorhabditis auriculariae</name>
    <dbReference type="NCBI Taxonomy" id="2777116"/>
    <lineage>
        <taxon>Eukaryota</taxon>
        <taxon>Metazoa</taxon>
        <taxon>Ecdysozoa</taxon>
        <taxon>Nematoda</taxon>
        <taxon>Chromadorea</taxon>
        <taxon>Rhabditida</taxon>
        <taxon>Rhabditina</taxon>
        <taxon>Rhabditomorpha</taxon>
        <taxon>Rhabditoidea</taxon>
        <taxon>Rhabditidae</taxon>
        <taxon>Peloderinae</taxon>
        <taxon>Caenorhabditis</taxon>
    </lineage>
</organism>
<dbReference type="OrthoDB" id="5817428at2759"/>
<dbReference type="PANTHER" id="PTHR16560:SF2">
    <property type="entry name" value="ALPHA-2-MACROGLOBULIN RECEPTOR-ASSOCIATED PROTEIN"/>
    <property type="match status" value="1"/>
</dbReference>
<gene>
    <name evidence="4" type="ORF">CAUJ_LOCUS15434</name>
</gene>
<dbReference type="GO" id="GO:0050750">
    <property type="term" value="F:low-density lipoprotein particle receptor binding"/>
    <property type="evidence" value="ECO:0007669"/>
    <property type="project" value="InterPro"/>
</dbReference>
<dbReference type="GO" id="GO:0005783">
    <property type="term" value="C:endoplasmic reticulum"/>
    <property type="evidence" value="ECO:0007669"/>
    <property type="project" value="InterPro"/>
</dbReference>
<dbReference type="GO" id="GO:0048019">
    <property type="term" value="F:receptor antagonist activity"/>
    <property type="evidence" value="ECO:0007669"/>
    <property type="project" value="InterPro"/>
</dbReference>
<dbReference type="AlphaFoldDB" id="A0A8S1HVY1"/>
<dbReference type="Gene3D" id="1.20.81.10">
    <property type="entry name" value="RAP domain"/>
    <property type="match status" value="3"/>
</dbReference>
<feature type="chain" id="PRO_5035794474" description="Alpha-2-macroglobulin RAP C-terminal domain-containing protein" evidence="2">
    <location>
        <begin position="17"/>
        <end position="419"/>
    </location>
</feature>
<evidence type="ECO:0000256" key="1">
    <source>
        <dbReference type="SAM" id="Coils"/>
    </source>
</evidence>
<dbReference type="Pfam" id="PF06401">
    <property type="entry name" value="Alpha-2-MRAP_C"/>
    <property type="match status" value="1"/>
</dbReference>
<dbReference type="InterPro" id="IPR036744">
    <property type="entry name" value="RAP_sf"/>
</dbReference>
<feature type="coiled-coil region" evidence="1">
    <location>
        <begin position="181"/>
        <end position="208"/>
    </location>
</feature>
<dbReference type="InterPro" id="IPR038003">
    <property type="entry name" value="A2-macroglobuin_RAP"/>
</dbReference>
<dbReference type="GO" id="GO:0048259">
    <property type="term" value="P:regulation of receptor-mediated endocytosis"/>
    <property type="evidence" value="ECO:0007669"/>
    <property type="project" value="TreeGrafter"/>
</dbReference>
<keyword evidence="1" id="KW-0175">Coiled coil</keyword>
<accession>A0A8S1HVY1</accession>
<dbReference type="EMBL" id="CAJGYM010000181">
    <property type="protein sequence ID" value="CAD6199532.1"/>
    <property type="molecule type" value="Genomic_DNA"/>
</dbReference>
<dbReference type="InterPro" id="IPR010483">
    <property type="entry name" value="Alpha_2_MRAP_C"/>
</dbReference>